<sequence length="159" mass="18182">MIVVGSLDLSLTYREFYGDVDADDFIDWLHVVDELMDFRVMPDDRRAHQQGYSARKTNFTSPIHVALPITYRRTPRLPHTGPAAPKPSDRSSGAHPHLDYLVLHPTTDVSRAMNQATSESRVPIHVADVPFLWPMSTKMSMMAHPYSMMIFLLLWSKNM</sequence>
<reference evidence="1 2" key="1">
    <citation type="journal article" date="2021" name="Comput. Struct. Biotechnol. J.">
        <title>De novo genome assembly of the potent medicinal plant Rehmannia glutinosa using nanopore technology.</title>
        <authorList>
            <person name="Ma L."/>
            <person name="Dong C."/>
            <person name="Song C."/>
            <person name="Wang X."/>
            <person name="Zheng X."/>
            <person name="Niu Y."/>
            <person name="Chen S."/>
            <person name="Feng W."/>
        </authorList>
    </citation>
    <scope>NUCLEOTIDE SEQUENCE [LARGE SCALE GENOMIC DNA]</scope>
    <source>
        <strain evidence="1">DH-2019</strain>
    </source>
</reference>
<gene>
    <name evidence="1" type="ORF">DH2020_021364</name>
</gene>
<evidence type="ECO:0000313" key="1">
    <source>
        <dbReference type="EMBL" id="KAK6144544.1"/>
    </source>
</evidence>
<organism evidence="1 2">
    <name type="scientific">Rehmannia glutinosa</name>
    <name type="common">Chinese foxglove</name>
    <dbReference type="NCBI Taxonomy" id="99300"/>
    <lineage>
        <taxon>Eukaryota</taxon>
        <taxon>Viridiplantae</taxon>
        <taxon>Streptophyta</taxon>
        <taxon>Embryophyta</taxon>
        <taxon>Tracheophyta</taxon>
        <taxon>Spermatophyta</taxon>
        <taxon>Magnoliopsida</taxon>
        <taxon>eudicotyledons</taxon>
        <taxon>Gunneridae</taxon>
        <taxon>Pentapetalae</taxon>
        <taxon>asterids</taxon>
        <taxon>lamiids</taxon>
        <taxon>Lamiales</taxon>
        <taxon>Orobanchaceae</taxon>
        <taxon>Rehmannieae</taxon>
        <taxon>Rehmannia</taxon>
    </lineage>
</organism>
<dbReference type="EMBL" id="JABTTQ020000012">
    <property type="protein sequence ID" value="KAK6144544.1"/>
    <property type="molecule type" value="Genomic_DNA"/>
</dbReference>
<name>A0ABR0WEN9_REHGL</name>
<accession>A0ABR0WEN9</accession>
<evidence type="ECO:0000313" key="2">
    <source>
        <dbReference type="Proteomes" id="UP001318860"/>
    </source>
</evidence>
<dbReference type="Proteomes" id="UP001318860">
    <property type="component" value="Unassembled WGS sequence"/>
</dbReference>
<protein>
    <submittedName>
        <fullName evidence="1">Uncharacterized protein</fullName>
    </submittedName>
</protein>
<proteinExistence type="predicted"/>
<keyword evidence="2" id="KW-1185">Reference proteome</keyword>
<comment type="caution">
    <text evidence="1">The sequence shown here is derived from an EMBL/GenBank/DDBJ whole genome shotgun (WGS) entry which is preliminary data.</text>
</comment>